<feature type="chain" id="PRO_5040153925" description="Scavenger receptor cysteine-rich domain-containing protein DMBT1" evidence="14">
    <location>
        <begin position="23"/>
        <end position="1042"/>
    </location>
</feature>
<dbReference type="Gene3D" id="4.10.400.10">
    <property type="entry name" value="Low-density Lipoprotein Receptor"/>
    <property type="match status" value="1"/>
</dbReference>
<evidence type="ECO:0000256" key="10">
    <source>
        <dbReference type="ARBA" id="ARBA00047200"/>
    </source>
</evidence>
<dbReference type="GO" id="GO:0015031">
    <property type="term" value="P:protein transport"/>
    <property type="evidence" value="ECO:0007669"/>
    <property type="project" value="UniProtKB-KW"/>
</dbReference>
<feature type="disulfide bond" evidence="12">
    <location>
        <begin position="105"/>
        <end position="115"/>
    </location>
</feature>
<dbReference type="InterPro" id="IPR036055">
    <property type="entry name" value="LDL_receptor-like_sf"/>
</dbReference>
<keyword evidence="3" id="KW-0378">Hydrolase</keyword>
<dbReference type="AlphaFoldDB" id="A0A9Q0YK50"/>
<dbReference type="PANTHER" id="PTHR23282">
    <property type="entry name" value="APICAL ENDOSOMAL GLYCOPROTEIN PRECURSOR"/>
    <property type="match status" value="1"/>
</dbReference>
<accession>A0A9Q0YK50</accession>
<dbReference type="SMART" id="SM00042">
    <property type="entry name" value="CUB"/>
    <property type="match status" value="1"/>
</dbReference>
<dbReference type="Gene3D" id="2.60.40.3210">
    <property type="entry name" value="Zona pellucida, ZP-N domain"/>
    <property type="match status" value="1"/>
</dbReference>
<dbReference type="OrthoDB" id="412155at2759"/>
<protein>
    <recommendedName>
        <fullName evidence="9">Scavenger receptor cysteine-rich domain-containing protein DMBT1</fullName>
    </recommendedName>
    <alternativeName>
        <fullName evidence="10">Deleted in malignant brain tumors 1 protein</fullName>
    </alternativeName>
    <alternativeName>
        <fullName evidence="8">Hensin</fullName>
    </alternativeName>
</protein>
<feature type="disulfide bond" evidence="12">
    <location>
        <begin position="61"/>
        <end position="125"/>
    </location>
</feature>
<dbReference type="CDD" id="cd00041">
    <property type="entry name" value="CUB"/>
    <property type="match status" value="1"/>
</dbReference>
<proteinExistence type="predicted"/>
<dbReference type="Pfam" id="PF23344">
    <property type="entry name" value="ZP-N"/>
    <property type="match status" value="1"/>
</dbReference>
<keyword evidence="7" id="KW-0325">Glycoprotein</keyword>
<dbReference type="PROSITE" id="PS50068">
    <property type="entry name" value="LDLRA_2"/>
    <property type="match status" value="1"/>
</dbReference>
<evidence type="ECO:0000256" key="13">
    <source>
        <dbReference type="SAM" id="Phobius"/>
    </source>
</evidence>
<evidence type="ECO:0000256" key="7">
    <source>
        <dbReference type="ARBA" id="ARBA00023180"/>
    </source>
</evidence>
<dbReference type="InterPro" id="IPR001190">
    <property type="entry name" value="SRCR"/>
</dbReference>
<evidence type="ECO:0000256" key="9">
    <source>
        <dbReference type="ARBA" id="ARBA00047197"/>
    </source>
</evidence>
<dbReference type="SMART" id="SM00137">
    <property type="entry name" value="MAM"/>
    <property type="match status" value="2"/>
</dbReference>
<dbReference type="InterPro" id="IPR023415">
    <property type="entry name" value="LDLR_class-A_CS"/>
</dbReference>
<keyword evidence="13" id="KW-0812">Transmembrane</keyword>
<keyword evidence="20" id="KW-1185">Reference proteome</keyword>
<dbReference type="Gene3D" id="2.60.120.200">
    <property type="match status" value="2"/>
</dbReference>
<evidence type="ECO:0000256" key="12">
    <source>
        <dbReference type="PROSITE-ProRule" id="PRU00196"/>
    </source>
</evidence>
<dbReference type="CDD" id="cd06263">
    <property type="entry name" value="MAM"/>
    <property type="match status" value="2"/>
</dbReference>
<gene>
    <name evidence="19" type="ORF">HOLleu_37870</name>
</gene>
<dbReference type="PROSITE" id="PS01209">
    <property type="entry name" value="LDLRA_1"/>
    <property type="match status" value="1"/>
</dbReference>
<feature type="domain" description="MAM" evidence="16">
    <location>
        <begin position="326"/>
        <end position="484"/>
    </location>
</feature>
<dbReference type="SUPFAM" id="SSF49854">
    <property type="entry name" value="Spermadhesin, CUB domain"/>
    <property type="match status" value="1"/>
</dbReference>
<feature type="signal peptide" evidence="14">
    <location>
        <begin position="1"/>
        <end position="22"/>
    </location>
</feature>
<dbReference type="Gene3D" id="2.60.120.290">
    <property type="entry name" value="Spermadhesin, CUB domain"/>
    <property type="match status" value="1"/>
</dbReference>
<dbReference type="PRINTS" id="PR00258">
    <property type="entry name" value="SPERACTRCPTR"/>
</dbReference>
<comment type="caution">
    <text evidence="11">Lacks conserved residue(s) required for the propagation of feature annotation.</text>
</comment>
<dbReference type="Pfam" id="PF00629">
    <property type="entry name" value="MAM"/>
    <property type="match status" value="2"/>
</dbReference>
<keyword evidence="14" id="KW-0732">Signal</keyword>
<dbReference type="PROSITE" id="PS50287">
    <property type="entry name" value="SRCR_2"/>
    <property type="match status" value="1"/>
</dbReference>
<dbReference type="PROSITE" id="PS51034">
    <property type="entry name" value="ZP_2"/>
    <property type="match status" value="1"/>
</dbReference>
<keyword evidence="6 12" id="KW-1015">Disulfide bond</keyword>
<evidence type="ECO:0000259" key="15">
    <source>
        <dbReference type="PROSITE" id="PS01180"/>
    </source>
</evidence>
<keyword evidence="1" id="KW-0813">Transport</keyword>
<dbReference type="Pfam" id="PF00100">
    <property type="entry name" value="Zona_pellucida"/>
    <property type="match status" value="1"/>
</dbReference>
<dbReference type="SUPFAM" id="SSF56487">
    <property type="entry name" value="SRCR-like"/>
    <property type="match status" value="1"/>
</dbReference>
<dbReference type="GO" id="GO:0008236">
    <property type="term" value="F:serine-type peptidase activity"/>
    <property type="evidence" value="ECO:0007669"/>
    <property type="project" value="UniProtKB-KW"/>
</dbReference>
<dbReference type="SUPFAM" id="SSF49899">
    <property type="entry name" value="Concanavalin A-like lectins/glucanases"/>
    <property type="match status" value="2"/>
</dbReference>
<evidence type="ECO:0000313" key="19">
    <source>
        <dbReference type="EMBL" id="KAJ8022860.1"/>
    </source>
</evidence>
<dbReference type="Pfam" id="PF00431">
    <property type="entry name" value="CUB"/>
    <property type="match status" value="1"/>
</dbReference>
<keyword evidence="5" id="KW-0653">Protein transport</keyword>
<feature type="disulfide bond" evidence="12">
    <location>
        <begin position="74"/>
        <end position="135"/>
    </location>
</feature>
<dbReference type="InterPro" id="IPR051560">
    <property type="entry name" value="MAM_domain-containing"/>
</dbReference>
<evidence type="ECO:0000256" key="6">
    <source>
        <dbReference type="ARBA" id="ARBA00023157"/>
    </source>
</evidence>
<dbReference type="InterPro" id="IPR035914">
    <property type="entry name" value="Sperma_CUB_dom_sf"/>
</dbReference>
<evidence type="ECO:0000259" key="18">
    <source>
        <dbReference type="PROSITE" id="PS51034"/>
    </source>
</evidence>
<evidence type="ECO:0000256" key="5">
    <source>
        <dbReference type="ARBA" id="ARBA00022927"/>
    </source>
</evidence>
<dbReference type="SMART" id="SM00202">
    <property type="entry name" value="SR"/>
    <property type="match status" value="1"/>
</dbReference>
<evidence type="ECO:0000313" key="20">
    <source>
        <dbReference type="Proteomes" id="UP001152320"/>
    </source>
</evidence>
<dbReference type="GO" id="GO:0016020">
    <property type="term" value="C:membrane"/>
    <property type="evidence" value="ECO:0007669"/>
    <property type="project" value="InterPro"/>
</dbReference>
<dbReference type="InterPro" id="IPR042235">
    <property type="entry name" value="ZP-C_dom"/>
</dbReference>
<dbReference type="PROSITE" id="PS00420">
    <property type="entry name" value="SRCR_1"/>
    <property type="match status" value="1"/>
</dbReference>
<feature type="domain" description="CUB" evidence="15">
    <location>
        <begin position="510"/>
        <end position="620"/>
    </location>
</feature>
<dbReference type="Gene3D" id="3.10.250.10">
    <property type="entry name" value="SRCR-like domain"/>
    <property type="match status" value="1"/>
</dbReference>
<organism evidence="19 20">
    <name type="scientific">Holothuria leucospilota</name>
    <name type="common">Black long sea cucumber</name>
    <name type="synonym">Mertensiothuria leucospilota</name>
    <dbReference type="NCBI Taxonomy" id="206669"/>
    <lineage>
        <taxon>Eukaryota</taxon>
        <taxon>Metazoa</taxon>
        <taxon>Echinodermata</taxon>
        <taxon>Eleutherozoa</taxon>
        <taxon>Echinozoa</taxon>
        <taxon>Holothuroidea</taxon>
        <taxon>Aspidochirotacea</taxon>
        <taxon>Aspidochirotida</taxon>
        <taxon>Holothuriidae</taxon>
        <taxon>Holothuria</taxon>
    </lineage>
</organism>
<dbReference type="SMART" id="SM00241">
    <property type="entry name" value="ZP"/>
    <property type="match status" value="1"/>
</dbReference>
<feature type="domain" description="SRCR" evidence="17">
    <location>
        <begin position="36"/>
        <end position="136"/>
    </location>
</feature>
<keyword evidence="2" id="KW-0645">Protease</keyword>
<dbReference type="PRINTS" id="PR00020">
    <property type="entry name" value="MAMDOMAIN"/>
</dbReference>
<dbReference type="SUPFAM" id="SSF57424">
    <property type="entry name" value="LDL receptor-like module"/>
    <property type="match status" value="1"/>
</dbReference>
<feature type="domain" description="ZP" evidence="18">
    <location>
        <begin position="695"/>
        <end position="949"/>
    </location>
</feature>
<keyword evidence="13" id="KW-1133">Transmembrane helix</keyword>
<evidence type="ECO:0000256" key="14">
    <source>
        <dbReference type="SAM" id="SignalP"/>
    </source>
</evidence>
<keyword evidence="13" id="KW-0472">Membrane</keyword>
<evidence type="ECO:0000256" key="11">
    <source>
        <dbReference type="PROSITE-ProRule" id="PRU00124"/>
    </source>
</evidence>
<dbReference type="InterPro" id="IPR013320">
    <property type="entry name" value="ConA-like_dom_sf"/>
</dbReference>
<comment type="caution">
    <text evidence="19">The sequence shown here is derived from an EMBL/GenBank/DDBJ whole genome shotgun (WGS) entry which is preliminary data.</text>
</comment>
<dbReference type="FunFam" id="3.10.250.10:FF:000011">
    <property type="entry name" value="Scavenger receptor class A member 5"/>
    <property type="match status" value="1"/>
</dbReference>
<feature type="disulfide bond" evidence="11">
    <location>
        <begin position="647"/>
        <end position="662"/>
    </location>
</feature>
<dbReference type="PROSITE" id="PS01180">
    <property type="entry name" value="CUB"/>
    <property type="match status" value="1"/>
</dbReference>
<evidence type="ECO:0000256" key="2">
    <source>
        <dbReference type="ARBA" id="ARBA00022670"/>
    </source>
</evidence>
<dbReference type="InterPro" id="IPR036772">
    <property type="entry name" value="SRCR-like_dom_sf"/>
</dbReference>
<dbReference type="CDD" id="cd00112">
    <property type="entry name" value="LDLa"/>
    <property type="match status" value="1"/>
</dbReference>
<dbReference type="InterPro" id="IPR055355">
    <property type="entry name" value="ZP-C"/>
</dbReference>
<feature type="transmembrane region" description="Helical" evidence="13">
    <location>
        <begin position="996"/>
        <end position="1022"/>
    </location>
</feature>
<dbReference type="PANTHER" id="PTHR23282:SF101">
    <property type="entry name" value="MAM DOMAIN-CONTAINING PROTEIN"/>
    <property type="match status" value="1"/>
</dbReference>
<dbReference type="SMART" id="SM00192">
    <property type="entry name" value="LDLa"/>
    <property type="match status" value="1"/>
</dbReference>
<evidence type="ECO:0000256" key="3">
    <source>
        <dbReference type="ARBA" id="ARBA00022801"/>
    </source>
</evidence>
<keyword evidence="4" id="KW-0720">Serine protease</keyword>
<feature type="domain" description="MAM" evidence="16">
    <location>
        <begin position="140"/>
        <end position="298"/>
    </location>
</feature>
<dbReference type="InterPro" id="IPR000859">
    <property type="entry name" value="CUB_dom"/>
</dbReference>
<evidence type="ECO:0000259" key="16">
    <source>
        <dbReference type="PROSITE" id="PS50060"/>
    </source>
</evidence>
<dbReference type="Gene3D" id="2.60.40.4100">
    <property type="entry name" value="Zona pellucida, ZP-C domain"/>
    <property type="match status" value="1"/>
</dbReference>
<dbReference type="PROSITE" id="PS50060">
    <property type="entry name" value="MAM_2"/>
    <property type="match status" value="2"/>
</dbReference>
<dbReference type="Proteomes" id="UP001152320">
    <property type="component" value="Chromosome 20"/>
</dbReference>
<dbReference type="InterPro" id="IPR001507">
    <property type="entry name" value="ZP_dom"/>
</dbReference>
<dbReference type="GO" id="GO:0006508">
    <property type="term" value="P:proteolysis"/>
    <property type="evidence" value="ECO:0007669"/>
    <property type="project" value="UniProtKB-KW"/>
</dbReference>
<evidence type="ECO:0000256" key="8">
    <source>
        <dbReference type="ARBA" id="ARBA00030560"/>
    </source>
</evidence>
<dbReference type="InterPro" id="IPR000998">
    <property type="entry name" value="MAM_dom"/>
</dbReference>
<evidence type="ECO:0000256" key="4">
    <source>
        <dbReference type="ARBA" id="ARBA00022825"/>
    </source>
</evidence>
<dbReference type="Pfam" id="PF00530">
    <property type="entry name" value="SRCR"/>
    <property type="match status" value="1"/>
</dbReference>
<dbReference type="InterPro" id="IPR002172">
    <property type="entry name" value="LDrepeatLR_classA_rpt"/>
</dbReference>
<dbReference type="EMBL" id="JAIZAY010000020">
    <property type="protein sequence ID" value="KAJ8022860.1"/>
    <property type="molecule type" value="Genomic_DNA"/>
</dbReference>
<evidence type="ECO:0000259" key="17">
    <source>
        <dbReference type="PROSITE" id="PS50287"/>
    </source>
</evidence>
<dbReference type="InterPro" id="IPR055356">
    <property type="entry name" value="ZP-N"/>
</dbReference>
<reference evidence="19" key="1">
    <citation type="submission" date="2021-10" db="EMBL/GenBank/DDBJ databases">
        <title>Tropical sea cucumber genome reveals ecological adaptation and Cuvierian tubules defense mechanism.</title>
        <authorList>
            <person name="Chen T."/>
        </authorList>
    </citation>
    <scope>NUCLEOTIDE SEQUENCE</scope>
    <source>
        <strain evidence="19">Nanhai2018</strain>
        <tissue evidence="19">Muscle</tissue>
    </source>
</reference>
<evidence type="ECO:0000256" key="1">
    <source>
        <dbReference type="ARBA" id="ARBA00022448"/>
    </source>
</evidence>
<sequence>MLVLQRALILTSILSYANVAYGWTTPASVLTNSGTIRLVGGSSQYEGRVEIFYDGQWGTVCDDYWHDIDAAVVCRQLGYSSNALALSNAAFGQGSGRIWLDDVACTGNENMLQECRSNGWGSNNCRHYEDAGVHCLVIDLSCTFEHGTCGFFQGGNDNFDWTRYSGSTTSLNTGPSGDHTTGAGYYMYIEATGRAANSKARLISHSQDATVGQGLCLVFFYHMFGDTINTLNVYLYSGGNEKLIFTRSQNQGDNWWRATVQFRSFSTWRIIFEGIRGTDFTGDIAVDDISIFPGLCPSEDLPTTWPDLSMTTLYDITSLNNEYSDVSCTFEYGSCGYNQMADDDFDWTRHQGATPSYRTGPPGDHTTGRGYYMYIEATSKAANSIARLISPPQDATDDQGLCLVFFYHMYGDTINTLNVYLSSGGNEGLIFTRSQNQGDKWWQATVQFRSLSKWRIIFEGIRGTDFTGDIAVDDISIFPRLCPSGDLPTTPPADLFMTTFPVITYSNPLTEVVFVDSVYNFASPNFPGNYPNHLSAKWLFSTFDGFQLLVKFRVLDTEEYYDRVRVGSGNTPDRSYALHWSGGQPESDVQFLSSGNTFWMTLETDFSVTSSGFAGSVEAVRMSLGDLNCDDFSCGSDGVCIPHRRVCDSVTNCGSKYDEENCPGWNTGQPVMEWSTVVMEWSTVEPSNFDEISLHCGPTSFQVDIPMQLLPDDMQPNDLYLSKDPFDPRCRGFQNGNYYFSLNSSLTGCGTVYVENKTMSSYLNWVVNTKITSSVVEYQGDYFPVTCDFDRSKQLQSHFVITNESYERVKRAKGSLVYDFSVYRDVNFDTRYNSYPIETTLNSNLYCRAELLRSPENLRIHLRSCHATPSPNFDDVVVYELIHDGCVINNEYVRVLTPSKRSQADFEIRSFRFKPDLSNYTSQVWIHCEVVVCDVNDPSSECLYDRERSRRRRSLAESSKEAKRLIQGPIFFTDIEDLDQRCGSFISMREHGEVNIFTVALTAVSLVMFLSLLVVGGVLIRIMRTVKGLKYRPLQNERYTTI</sequence>
<name>A0A9Q0YK50_HOLLE</name>